<dbReference type="InterPro" id="IPR036371">
    <property type="entry name" value="TPK_B1-bd_sf"/>
</dbReference>
<evidence type="ECO:0000259" key="8">
    <source>
        <dbReference type="SMART" id="SM00983"/>
    </source>
</evidence>
<dbReference type="GO" id="GO:0009229">
    <property type="term" value="P:thiamine diphosphate biosynthetic process"/>
    <property type="evidence" value="ECO:0007669"/>
    <property type="project" value="UniProtKB-UniRule"/>
</dbReference>
<evidence type="ECO:0000256" key="2">
    <source>
        <dbReference type="ARBA" id="ARBA00006785"/>
    </source>
</evidence>
<evidence type="ECO:0000256" key="5">
    <source>
        <dbReference type="ARBA" id="ARBA00022777"/>
    </source>
</evidence>
<dbReference type="UniPathway" id="UPA00060">
    <property type="reaction ID" value="UER00597"/>
</dbReference>
<accession>A0A6A6JT45</accession>
<evidence type="ECO:0000256" key="6">
    <source>
        <dbReference type="ARBA" id="ARBA00022840"/>
    </source>
</evidence>
<dbReference type="GO" id="GO:0004788">
    <property type="term" value="F:thiamine diphosphokinase activity"/>
    <property type="evidence" value="ECO:0007669"/>
    <property type="project" value="UniProtKB-UniRule"/>
</dbReference>
<dbReference type="SUPFAM" id="SSF63862">
    <property type="entry name" value="Thiamin pyrophosphokinase, substrate-binding domain"/>
    <property type="match status" value="1"/>
</dbReference>
<protein>
    <recommendedName>
        <fullName evidence="7">Thiamine pyrophosphokinase</fullName>
        <ecNumber evidence="7">2.7.6.2</ecNumber>
    </recommendedName>
</protein>
<evidence type="ECO:0000256" key="4">
    <source>
        <dbReference type="ARBA" id="ARBA00022741"/>
    </source>
</evidence>
<dbReference type="GO" id="GO:0006772">
    <property type="term" value="P:thiamine metabolic process"/>
    <property type="evidence" value="ECO:0007669"/>
    <property type="project" value="InterPro"/>
</dbReference>
<evidence type="ECO:0000256" key="1">
    <source>
        <dbReference type="ARBA" id="ARBA00005078"/>
    </source>
</evidence>
<comment type="pathway">
    <text evidence="1 7">Cofactor biosynthesis; thiamine diphosphate biosynthesis; thiamine diphosphate from thiamine: step 1/1.</text>
</comment>
<comment type="similarity">
    <text evidence="2 7">Belongs to the thiamine pyrophosphokinase family.</text>
</comment>
<sequence length="270" mass="30284">MHANEPSRFRPAHFLAEHAHPEADVPLDLVILNQPIHNFHVFARVWKHAEYRICADGGANRLYDMFEGPLEDRRQDYLPHSIHGDLDSLRDDVRAYYESHGVDVSQDHDQESTDFGKTMQKIASRRSSTSEREVVVLGTLGGRVDQGLGLLHEIFREELKDPLLRLWLISEASVSFILEQGLNIVEGLKSSGLFTKNMGLVPIYGPAVITTSGLEWDVKDWDTQMGTRVSSSNHVISDEVQVNTTAPILFTIERNSITSSSGPGNRRKGT</sequence>
<dbReference type="GO" id="GO:0030975">
    <property type="term" value="F:thiamine binding"/>
    <property type="evidence" value="ECO:0007669"/>
    <property type="project" value="UniProtKB-UniRule"/>
</dbReference>
<dbReference type="PANTHER" id="PTHR13622">
    <property type="entry name" value="THIAMIN PYROPHOSPHOKINASE"/>
    <property type="match status" value="1"/>
</dbReference>
<keyword evidence="5 7" id="KW-0418">Kinase</keyword>
<dbReference type="Gene3D" id="2.60.120.320">
    <property type="entry name" value="Thiamin pyrophosphokinase, thiamin-binding domain"/>
    <property type="match status" value="1"/>
</dbReference>
<dbReference type="PANTHER" id="PTHR13622:SF8">
    <property type="entry name" value="THIAMIN PYROPHOSPHOKINASE 1"/>
    <property type="match status" value="1"/>
</dbReference>
<dbReference type="SUPFAM" id="SSF63999">
    <property type="entry name" value="Thiamin pyrophosphokinase, catalytic domain"/>
    <property type="match status" value="1"/>
</dbReference>
<dbReference type="NCBIfam" id="TIGR01378">
    <property type="entry name" value="thi_PPkinase"/>
    <property type="match status" value="1"/>
</dbReference>
<evidence type="ECO:0000256" key="3">
    <source>
        <dbReference type="ARBA" id="ARBA00022679"/>
    </source>
</evidence>
<dbReference type="Proteomes" id="UP000800097">
    <property type="component" value="Unassembled WGS sequence"/>
</dbReference>
<dbReference type="RefSeq" id="XP_033656953.1">
    <property type="nucleotide sequence ID" value="XM_033793461.1"/>
</dbReference>
<dbReference type="InterPro" id="IPR016966">
    <property type="entry name" value="Thiamin_pyrophosphokinase_euk"/>
</dbReference>
<dbReference type="EMBL" id="ML986486">
    <property type="protein sequence ID" value="KAF2279414.1"/>
    <property type="molecule type" value="Genomic_DNA"/>
</dbReference>
<dbReference type="AlphaFoldDB" id="A0A6A6JT45"/>
<dbReference type="CDD" id="cd07995">
    <property type="entry name" value="TPK"/>
    <property type="match status" value="1"/>
</dbReference>
<dbReference type="OrthoDB" id="25149at2759"/>
<evidence type="ECO:0000313" key="9">
    <source>
        <dbReference type="EMBL" id="KAF2279414.1"/>
    </source>
</evidence>
<keyword evidence="3 7" id="KW-0808">Transferase</keyword>
<dbReference type="InterPro" id="IPR006282">
    <property type="entry name" value="Thi_PPkinase"/>
</dbReference>
<comment type="catalytic activity">
    <reaction evidence="7">
        <text>thiamine + ATP = thiamine diphosphate + AMP + H(+)</text>
        <dbReference type="Rhea" id="RHEA:11576"/>
        <dbReference type="ChEBI" id="CHEBI:15378"/>
        <dbReference type="ChEBI" id="CHEBI:18385"/>
        <dbReference type="ChEBI" id="CHEBI:30616"/>
        <dbReference type="ChEBI" id="CHEBI:58937"/>
        <dbReference type="ChEBI" id="CHEBI:456215"/>
    </reaction>
</comment>
<name>A0A6A6JT45_WESOR</name>
<dbReference type="GO" id="GO:0005524">
    <property type="term" value="F:ATP binding"/>
    <property type="evidence" value="ECO:0007669"/>
    <property type="project" value="UniProtKB-UniRule"/>
</dbReference>
<feature type="domain" description="Thiamin pyrophosphokinase thiamin-binding" evidence="8">
    <location>
        <begin position="181"/>
        <end position="248"/>
    </location>
</feature>
<dbReference type="Gene3D" id="3.40.50.10240">
    <property type="entry name" value="Thiamin pyrophosphokinase, catalytic domain"/>
    <property type="match status" value="1"/>
</dbReference>
<dbReference type="EC" id="2.7.6.2" evidence="7"/>
<dbReference type="GO" id="GO:0016301">
    <property type="term" value="F:kinase activity"/>
    <property type="evidence" value="ECO:0007669"/>
    <property type="project" value="UniProtKB-UniRule"/>
</dbReference>
<keyword evidence="6 7" id="KW-0067">ATP-binding</keyword>
<dbReference type="Pfam" id="PF04265">
    <property type="entry name" value="TPK_B1_binding"/>
    <property type="match status" value="1"/>
</dbReference>
<dbReference type="SMART" id="SM00983">
    <property type="entry name" value="TPK_B1_binding"/>
    <property type="match status" value="1"/>
</dbReference>
<dbReference type="GeneID" id="54546636"/>
<organism evidence="9 10">
    <name type="scientific">Westerdykella ornata</name>
    <dbReference type="NCBI Taxonomy" id="318751"/>
    <lineage>
        <taxon>Eukaryota</taxon>
        <taxon>Fungi</taxon>
        <taxon>Dikarya</taxon>
        <taxon>Ascomycota</taxon>
        <taxon>Pezizomycotina</taxon>
        <taxon>Dothideomycetes</taxon>
        <taxon>Pleosporomycetidae</taxon>
        <taxon>Pleosporales</taxon>
        <taxon>Sporormiaceae</taxon>
        <taxon>Westerdykella</taxon>
    </lineage>
</organism>
<dbReference type="InterPro" id="IPR007371">
    <property type="entry name" value="TPK_catalytic"/>
</dbReference>
<dbReference type="InterPro" id="IPR036759">
    <property type="entry name" value="TPK_catalytic_sf"/>
</dbReference>
<dbReference type="Pfam" id="PF04263">
    <property type="entry name" value="TPK_catalytic"/>
    <property type="match status" value="1"/>
</dbReference>
<reference evidence="9" key="1">
    <citation type="journal article" date="2020" name="Stud. Mycol.">
        <title>101 Dothideomycetes genomes: a test case for predicting lifestyles and emergence of pathogens.</title>
        <authorList>
            <person name="Haridas S."/>
            <person name="Albert R."/>
            <person name="Binder M."/>
            <person name="Bloem J."/>
            <person name="Labutti K."/>
            <person name="Salamov A."/>
            <person name="Andreopoulos B."/>
            <person name="Baker S."/>
            <person name="Barry K."/>
            <person name="Bills G."/>
            <person name="Bluhm B."/>
            <person name="Cannon C."/>
            <person name="Castanera R."/>
            <person name="Culley D."/>
            <person name="Daum C."/>
            <person name="Ezra D."/>
            <person name="Gonzalez J."/>
            <person name="Henrissat B."/>
            <person name="Kuo A."/>
            <person name="Liang C."/>
            <person name="Lipzen A."/>
            <person name="Lutzoni F."/>
            <person name="Magnuson J."/>
            <person name="Mondo S."/>
            <person name="Nolan M."/>
            <person name="Ohm R."/>
            <person name="Pangilinan J."/>
            <person name="Park H.-J."/>
            <person name="Ramirez L."/>
            <person name="Alfaro M."/>
            <person name="Sun H."/>
            <person name="Tritt A."/>
            <person name="Yoshinaga Y."/>
            <person name="Zwiers L.-H."/>
            <person name="Turgeon B."/>
            <person name="Goodwin S."/>
            <person name="Spatafora J."/>
            <person name="Crous P."/>
            <person name="Grigoriev I."/>
        </authorList>
    </citation>
    <scope>NUCLEOTIDE SEQUENCE</scope>
    <source>
        <strain evidence="9">CBS 379.55</strain>
    </source>
</reference>
<keyword evidence="10" id="KW-1185">Reference proteome</keyword>
<keyword evidence="4 7" id="KW-0547">Nucleotide-binding</keyword>
<proteinExistence type="inferred from homology"/>
<dbReference type="InterPro" id="IPR007373">
    <property type="entry name" value="Thiamin_PyroPKinase_B1-bd"/>
</dbReference>
<gene>
    <name evidence="9" type="ORF">EI97DRAFT_175478</name>
</gene>
<dbReference type="PIRSF" id="PIRSF031057">
    <property type="entry name" value="Thiamin_pyrophosphokinase"/>
    <property type="match status" value="1"/>
</dbReference>
<evidence type="ECO:0000313" key="10">
    <source>
        <dbReference type="Proteomes" id="UP000800097"/>
    </source>
</evidence>
<evidence type="ECO:0000256" key="7">
    <source>
        <dbReference type="PIRNR" id="PIRNR031057"/>
    </source>
</evidence>